<evidence type="ECO:0000313" key="1">
    <source>
        <dbReference type="EMBL" id="GJT04287.1"/>
    </source>
</evidence>
<evidence type="ECO:0000313" key="2">
    <source>
        <dbReference type="Proteomes" id="UP001151760"/>
    </source>
</evidence>
<sequence>MRFTLQIDKVSGTPIVDIIDAVCEEYALELLGFSKSSGGNPTPTFEPFTSEFILEEIEAYLKDDSISPKIDYADCDPEEDICLIEKLLNDDPFQLPLMDLKQSEVTEEKPSIEEPPKLELKDLPSHLEYAYLEENNKLPAIIAKV</sequence>
<organism evidence="1 2">
    <name type="scientific">Tanacetum coccineum</name>
    <dbReference type="NCBI Taxonomy" id="301880"/>
    <lineage>
        <taxon>Eukaryota</taxon>
        <taxon>Viridiplantae</taxon>
        <taxon>Streptophyta</taxon>
        <taxon>Embryophyta</taxon>
        <taxon>Tracheophyta</taxon>
        <taxon>Spermatophyta</taxon>
        <taxon>Magnoliopsida</taxon>
        <taxon>eudicotyledons</taxon>
        <taxon>Gunneridae</taxon>
        <taxon>Pentapetalae</taxon>
        <taxon>asterids</taxon>
        <taxon>campanulids</taxon>
        <taxon>Asterales</taxon>
        <taxon>Asteraceae</taxon>
        <taxon>Asteroideae</taxon>
        <taxon>Anthemideae</taxon>
        <taxon>Anthemidinae</taxon>
        <taxon>Tanacetum</taxon>
    </lineage>
</organism>
<name>A0ABQ5ARZ2_9ASTR</name>
<reference evidence="1" key="2">
    <citation type="submission" date="2022-01" db="EMBL/GenBank/DDBJ databases">
        <authorList>
            <person name="Yamashiro T."/>
            <person name="Shiraishi A."/>
            <person name="Satake H."/>
            <person name="Nakayama K."/>
        </authorList>
    </citation>
    <scope>NUCLEOTIDE SEQUENCE</scope>
</reference>
<evidence type="ECO:0008006" key="3">
    <source>
        <dbReference type="Google" id="ProtNLM"/>
    </source>
</evidence>
<dbReference type="EMBL" id="BQNB010012498">
    <property type="protein sequence ID" value="GJT04287.1"/>
    <property type="molecule type" value="Genomic_DNA"/>
</dbReference>
<proteinExistence type="predicted"/>
<reference evidence="1" key="1">
    <citation type="journal article" date="2022" name="Int. J. Mol. Sci.">
        <title>Draft Genome of Tanacetum Coccineum: Genomic Comparison of Closely Related Tanacetum-Family Plants.</title>
        <authorList>
            <person name="Yamashiro T."/>
            <person name="Shiraishi A."/>
            <person name="Nakayama K."/>
            <person name="Satake H."/>
        </authorList>
    </citation>
    <scope>NUCLEOTIDE SEQUENCE</scope>
</reference>
<comment type="caution">
    <text evidence="1">The sequence shown here is derived from an EMBL/GenBank/DDBJ whole genome shotgun (WGS) entry which is preliminary data.</text>
</comment>
<accession>A0ABQ5ARZ2</accession>
<keyword evidence="2" id="KW-1185">Reference proteome</keyword>
<gene>
    <name evidence="1" type="ORF">Tco_0838749</name>
</gene>
<protein>
    <recommendedName>
        <fullName evidence="3">Reverse transcriptase domain-containing protein</fullName>
    </recommendedName>
</protein>
<dbReference type="Proteomes" id="UP001151760">
    <property type="component" value="Unassembled WGS sequence"/>
</dbReference>